<evidence type="ECO:0000313" key="2">
    <source>
        <dbReference type="Proteomes" id="UP001515480"/>
    </source>
</evidence>
<accession>A0AB34JL38</accession>
<dbReference type="EMBL" id="JBGBPQ010000006">
    <property type="protein sequence ID" value="KAL1522259.1"/>
    <property type="molecule type" value="Genomic_DNA"/>
</dbReference>
<organism evidence="1 2">
    <name type="scientific">Prymnesium parvum</name>
    <name type="common">Toxic golden alga</name>
    <dbReference type="NCBI Taxonomy" id="97485"/>
    <lineage>
        <taxon>Eukaryota</taxon>
        <taxon>Haptista</taxon>
        <taxon>Haptophyta</taxon>
        <taxon>Prymnesiophyceae</taxon>
        <taxon>Prymnesiales</taxon>
        <taxon>Prymnesiaceae</taxon>
        <taxon>Prymnesium</taxon>
    </lineage>
</organism>
<reference evidence="1 2" key="1">
    <citation type="journal article" date="2024" name="Science">
        <title>Giant polyketide synthase enzymes in the biosynthesis of giant marine polyether toxins.</title>
        <authorList>
            <person name="Fallon T.R."/>
            <person name="Shende V.V."/>
            <person name="Wierzbicki I.H."/>
            <person name="Pendleton A.L."/>
            <person name="Watervoot N.F."/>
            <person name="Auber R.P."/>
            <person name="Gonzalez D.J."/>
            <person name="Wisecaver J.H."/>
            <person name="Moore B.S."/>
        </authorList>
    </citation>
    <scope>NUCLEOTIDE SEQUENCE [LARGE SCALE GENOMIC DNA]</scope>
    <source>
        <strain evidence="1 2">12B1</strain>
    </source>
</reference>
<evidence type="ECO:0000313" key="1">
    <source>
        <dbReference type="EMBL" id="KAL1522259.1"/>
    </source>
</evidence>
<evidence type="ECO:0008006" key="3">
    <source>
        <dbReference type="Google" id="ProtNLM"/>
    </source>
</evidence>
<name>A0AB34JL38_PRYPA</name>
<protein>
    <recommendedName>
        <fullName evidence="3">Phospholipase B-like</fullName>
    </recommendedName>
</protein>
<proteinExistence type="predicted"/>
<gene>
    <name evidence="1" type="ORF">AB1Y20_017254</name>
</gene>
<sequence length="352" mass="38238">MAGLAECVAPGSCTPPNTTFSHVILGPQPGQQWNINGGFCGAFSTQHAALAYGAWISQDLVRKANRASAGAHHMHGDPTEGYEVVPSNAAETARALKLSFDEWDYNQPKPQAPAYKRWLKKHLAAGHPVVWFPMCKGDAPFCPYLGACPNGGVISHVEPMWGLFSNHPLDDPAVYDDDYILHASDQDQLPYYRPINSLEDSVLMDGNCKHAQSGFGRNEMYPCFDEQVTYGVAVTGLAVNGTLPVALSTSGASFEPNIRLGASPTLLHGNLTVRGLIPRRPYVLYRFNSTEAVPSGPPFAKSSFEFSFRFLSNSTTWSWQDPTPFSSASATYYLAAPSEDDSNVKHTSSTSL</sequence>
<dbReference type="Proteomes" id="UP001515480">
    <property type="component" value="Unassembled WGS sequence"/>
</dbReference>
<keyword evidence="2" id="KW-1185">Reference proteome</keyword>
<dbReference type="AlphaFoldDB" id="A0AB34JL38"/>
<comment type="caution">
    <text evidence="1">The sequence shown here is derived from an EMBL/GenBank/DDBJ whole genome shotgun (WGS) entry which is preliminary data.</text>
</comment>